<dbReference type="Proteomes" id="UP000184111">
    <property type="component" value="Unassembled WGS sequence"/>
</dbReference>
<feature type="domain" description="Bacterial bifunctional deaminase-reductase C-terminal" evidence="1">
    <location>
        <begin position="3"/>
        <end position="171"/>
    </location>
</feature>
<gene>
    <name evidence="2" type="ORF">SAMN05216499_120104</name>
</gene>
<dbReference type="InterPro" id="IPR002734">
    <property type="entry name" value="RibDG_C"/>
</dbReference>
<reference evidence="2 3" key="1">
    <citation type="submission" date="2016-11" db="EMBL/GenBank/DDBJ databases">
        <authorList>
            <person name="Jaros S."/>
            <person name="Januszkiewicz K."/>
            <person name="Wedrychowicz H."/>
        </authorList>
    </citation>
    <scope>NUCLEOTIDE SEQUENCE [LARGE SCALE GENOMIC DNA]</scope>
    <source>
        <strain evidence="2 3">CGMCC 4.2025</strain>
    </source>
</reference>
<dbReference type="PANTHER" id="PTHR38011">
    <property type="entry name" value="DIHYDROFOLATE REDUCTASE FAMILY PROTEIN (AFU_ORTHOLOGUE AFUA_8G06820)"/>
    <property type="match status" value="1"/>
</dbReference>
<evidence type="ECO:0000313" key="2">
    <source>
        <dbReference type="EMBL" id="SHN10166.1"/>
    </source>
</evidence>
<name>A0A1M7P1A0_9ACTN</name>
<accession>A0A1M7P1A0</accession>
<dbReference type="Pfam" id="PF01872">
    <property type="entry name" value="RibD_C"/>
    <property type="match status" value="1"/>
</dbReference>
<dbReference type="PANTHER" id="PTHR38011:SF11">
    <property type="entry name" value="2,5-DIAMINO-6-RIBOSYLAMINO-4(3H)-PYRIMIDINONE 5'-PHOSPHATE REDUCTASE"/>
    <property type="match status" value="1"/>
</dbReference>
<keyword evidence="3" id="KW-1185">Reference proteome</keyword>
<dbReference type="OrthoDB" id="3471694at2"/>
<dbReference type="AlphaFoldDB" id="A0A1M7P1A0"/>
<dbReference type="SUPFAM" id="SSF53597">
    <property type="entry name" value="Dihydrofolate reductase-like"/>
    <property type="match status" value="1"/>
</dbReference>
<sequence>MRKIIESTLVSLDGVAGDPHLWANDYFDEEAQARARDHLLASDAMLMGRRTYERFAAAWPSLTGEYAKTINAVRKYVFSSTLASADWENTTVIRGDVVAEAAGLRQQDGPDLIMYGHGPLGRTLLEHRLLDEVHLAVHPLVLGGGSRLFHDGEQAALELTAVRTLRTGVVVLSYRPTAD</sequence>
<dbReference type="InterPro" id="IPR050765">
    <property type="entry name" value="Riboflavin_Biosynth_HTPR"/>
</dbReference>
<evidence type="ECO:0000313" key="3">
    <source>
        <dbReference type="Proteomes" id="UP000184111"/>
    </source>
</evidence>
<evidence type="ECO:0000259" key="1">
    <source>
        <dbReference type="Pfam" id="PF01872"/>
    </source>
</evidence>
<dbReference type="InterPro" id="IPR024072">
    <property type="entry name" value="DHFR-like_dom_sf"/>
</dbReference>
<protein>
    <submittedName>
        <fullName evidence="2">Dihydrofolate reductase</fullName>
    </submittedName>
</protein>
<proteinExistence type="predicted"/>
<dbReference type="GO" id="GO:0008703">
    <property type="term" value="F:5-amino-6-(5-phosphoribosylamino)uracil reductase activity"/>
    <property type="evidence" value="ECO:0007669"/>
    <property type="project" value="InterPro"/>
</dbReference>
<dbReference type="RefSeq" id="WP_073501373.1">
    <property type="nucleotide sequence ID" value="NZ_FRBI01000020.1"/>
</dbReference>
<dbReference type="EMBL" id="FRBI01000020">
    <property type="protein sequence ID" value="SHN10166.1"/>
    <property type="molecule type" value="Genomic_DNA"/>
</dbReference>
<dbReference type="STRING" id="310782.SAMN05216499_120104"/>
<dbReference type="Gene3D" id="3.40.430.10">
    <property type="entry name" value="Dihydrofolate Reductase, subunit A"/>
    <property type="match status" value="1"/>
</dbReference>
<dbReference type="GO" id="GO:0009231">
    <property type="term" value="P:riboflavin biosynthetic process"/>
    <property type="evidence" value="ECO:0007669"/>
    <property type="project" value="InterPro"/>
</dbReference>
<organism evidence="2 3">
    <name type="scientific">Actinacidiphila paucisporea</name>
    <dbReference type="NCBI Taxonomy" id="310782"/>
    <lineage>
        <taxon>Bacteria</taxon>
        <taxon>Bacillati</taxon>
        <taxon>Actinomycetota</taxon>
        <taxon>Actinomycetes</taxon>
        <taxon>Kitasatosporales</taxon>
        <taxon>Streptomycetaceae</taxon>
        <taxon>Actinacidiphila</taxon>
    </lineage>
</organism>